<accession>A0AAX4INF9</accession>
<dbReference type="SUPFAM" id="SSF53474">
    <property type="entry name" value="alpha/beta-Hydrolases"/>
    <property type="match status" value="1"/>
</dbReference>
<dbReference type="InterPro" id="IPR000639">
    <property type="entry name" value="Epox_hydrolase-like"/>
</dbReference>
<dbReference type="InterPro" id="IPR010497">
    <property type="entry name" value="Epoxide_hydro_N"/>
</dbReference>
<dbReference type="Proteomes" id="UP001322277">
    <property type="component" value="Chromosome 6"/>
</dbReference>
<dbReference type="GeneID" id="87946027"/>
<keyword evidence="7" id="KW-1185">Reference proteome</keyword>
<evidence type="ECO:0000256" key="2">
    <source>
        <dbReference type="ARBA" id="ARBA00022801"/>
    </source>
</evidence>
<evidence type="ECO:0000256" key="4">
    <source>
        <dbReference type="SAM" id="SignalP"/>
    </source>
</evidence>
<feature type="signal peptide" evidence="4">
    <location>
        <begin position="1"/>
        <end position="17"/>
    </location>
</feature>
<reference evidence="7" key="1">
    <citation type="journal article" date="2023" name="bioRxiv">
        <title>Complete genome of the Medicago anthracnose fungus, Colletotrichum destructivum, reveals a mini-chromosome-like region within a core chromosome.</title>
        <authorList>
            <person name="Lapalu N."/>
            <person name="Simon A."/>
            <person name="Lu A."/>
            <person name="Plaumann P.-L."/>
            <person name="Amselem J."/>
            <person name="Pigne S."/>
            <person name="Auger A."/>
            <person name="Koch C."/>
            <person name="Dallery J.-F."/>
            <person name="O'Connell R.J."/>
        </authorList>
    </citation>
    <scope>NUCLEOTIDE SEQUENCE [LARGE SCALE GENOMIC DNA]</scope>
    <source>
        <strain evidence="7">CBS 520.97</strain>
    </source>
</reference>
<evidence type="ECO:0000256" key="1">
    <source>
        <dbReference type="ARBA" id="ARBA00010088"/>
    </source>
</evidence>
<dbReference type="PANTHER" id="PTHR21661:SF39">
    <property type="entry name" value="HYDROLASE, PUTATIVE (AFU_ORTHOLOGUE AFUA_3G08960)-RELATED"/>
    <property type="match status" value="1"/>
</dbReference>
<feature type="domain" description="Epoxide hydrolase N-terminal" evidence="5">
    <location>
        <begin position="29"/>
        <end position="140"/>
    </location>
</feature>
<dbReference type="PRINTS" id="PR00412">
    <property type="entry name" value="EPOXHYDRLASE"/>
</dbReference>
<proteinExistence type="inferred from homology"/>
<feature type="active site" description="Nucleophile" evidence="3">
    <location>
        <position position="207"/>
    </location>
</feature>
<keyword evidence="4" id="KW-0732">Signal</keyword>
<dbReference type="PANTHER" id="PTHR21661">
    <property type="entry name" value="EPOXIDE HYDROLASE 1-RELATED"/>
    <property type="match status" value="1"/>
</dbReference>
<name>A0AAX4INF9_9PEZI</name>
<feature type="chain" id="PRO_5043791691" evidence="4">
    <location>
        <begin position="18"/>
        <end position="436"/>
    </location>
</feature>
<sequence length="436" mass="49057">MWSALSTFLAFCQLTLALNISHATMAPLRKLNFHVPDSKINEFTSLLSSSKIGPETWYNNHNNTDFGTTRDWLAKAKDSWLDLDWRNQEDRINSFPNFNTTINDVDIGPINIHFVGLYSSRRDALPLLFLHGWPGSFLEFLPLLDILKSKYTTESLPYHVIIPSLPDYGLSGGPVDTELTLEIAARIMNELMITLGFGSGYVVQGGDIGSFLARILSATYPQCKAFHSKQNWPSISGRRPNCTNHQAVNMLAPSSQEEMLTGANITEEESQHVQRMLKFSTTGSSYLLEHGLRPSTIGLVLSSSPLAMLAWIGEKFLEWPDSRYPLTLDTILTMVSFYWYTDTFPRSMYPYRALAGSAAADELFSVPTSKEKPFGYSVFPAENILLPKAWAEKAYPNLVFYKRNDKGGHFAALEQPDTFLQNIEEFLAIARPLIEL</sequence>
<dbReference type="RefSeq" id="XP_062781734.1">
    <property type="nucleotide sequence ID" value="XM_062925683.1"/>
</dbReference>
<dbReference type="KEGG" id="cdet:87946027"/>
<dbReference type="GO" id="GO:0004301">
    <property type="term" value="F:epoxide hydrolase activity"/>
    <property type="evidence" value="ECO:0007669"/>
    <property type="project" value="TreeGrafter"/>
</dbReference>
<feature type="active site" description="Proton acceptor" evidence="3">
    <location>
        <position position="409"/>
    </location>
</feature>
<dbReference type="GO" id="GO:0097176">
    <property type="term" value="P:epoxide metabolic process"/>
    <property type="evidence" value="ECO:0007669"/>
    <property type="project" value="TreeGrafter"/>
</dbReference>
<evidence type="ECO:0000313" key="6">
    <source>
        <dbReference type="EMBL" id="WQF84510.1"/>
    </source>
</evidence>
<dbReference type="InterPro" id="IPR016292">
    <property type="entry name" value="Epoxide_hydrolase"/>
</dbReference>
<dbReference type="Gene3D" id="3.40.50.1820">
    <property type="entry name" value="alpha/beta hydrolase"/>
    <property type="match status" value="1"/>
</dbReference>
<dbReference type="PIRSF" id="PIRSF001112">
    <property type="entry name" value="Epoxide_hydrolase"/>
    <property type="match status" value="1"/>
</dbReference>
<dbReference type="AlphaFoldDB" id="A0AAX4INF9"/>
<evidence type="ECO:0000259" key="5">
    <source>
        <dbReference type="Pfam" id="PF06441"/>
    </source>
</evidence>
<keyword evidence="2 6" id="KW-0378">Hydrolase</keyword>
<comment type="similarity">
    <text evidence="1">Belongs to the peptidase S33 family.</text>
</comment>
<protein>
    <submittedName>
        <fullName evidence="6">Epoxide hydrolase, alpha/Beta hydrolase</fullName>
    </submittedName>
</protein>
<dbReference type="Pfam" id="PF06441">
    <property type="entry name" value="EHN"/>
    <property type="match status" value="1"/>
</dbReference>
<evidence type="ECO:0000256" key="3">
    <source>
        <dbReference type="PIRSR" id="PIRSR001112-1"/>
    </source>
</evidence>
<feature type="active site" description="Proton donor" evidence="3">
    <location>
        <position position="351"/>
    </location>
</feature>
<dbReference type="EMBL" id="CP137310">
    <property type="protein sequence ID" value="WQF84510.1"/>
    <property type="molecule type" value="Genomic_DNA"/>
</dbReference>
<evidence type="ECO:0000313" key="7">
    <source>
        <dbReference type="Proteomes" id="UP001322277"/>
    </source>
</evidence>
<organism evidence="6 7">
    <name type="scientific">Colletotrichum destructivum</name>
    <dbReference type="NCBI Taxonomy" id="34406"/>
    <lineage>
        <taxon>Eukaryota</taxon>
        <taxon>Fungi</taxon>
        <taxon>Dikarya</taxon>
        <taxon>Ascomycota</taxon>
        <taxon>Pezizomycotina</taxon>
        <taxon>Sordariomycetes</taxon>
        <taxon>Hypocreomycetidae</taxon>
        <taxon>Glomerellales</taxon>
        <taxon>Glomerellaceae</taxon>
        <taxon>Colletotrichum</taxon>
        <taxon>Colletotrichum destructivum species complex</taxon>
    </lineage>
</organism>
<dbReference type="InterPro" id="IPR029058">
    <property type="entry name" value="AB_hydrolase_fold"/>
</dbReference>
<gene>
    <name evidence="6" type="ORF">CDEST_09524</name>
</gene>